<feature type="compositionally biased region" description="Basic and acidic residues" evidence="2">
    <location>
        <begin position="200"/>
        <end position="212"/>
    </location>
</feature>
<evidence type="ECO:0000313" key="5">
    <source>
        <dbReference type="EMBL" id="PZF72931.1"/>
    </source>
</evidence>
<comment type="caution">
    <text evidence="5">The sequence shown here is derived from an EMBL/GenBank/DDBJ whole genome shotgun (WGS) entry which is preliminary data.</text>
</comment>
<dbReference type="RefSeq" id="WP_110998963.1">
    <property type="nucleotide sequence ID" value="NZ_QKTW01000016.1"/>
</dbReference>
<feature type="chain" id="PRO_5016162205" description="Outer membrane protein beta-barrel domain-containing protein" evidence="3">
    <location>
        <begin position="21"/>
        <end position="230"/>
    </location>
</feature>
<evidence type="ECO:0000256" key="1">
    <source>
        <dbReference type="ARBA" id="ARBA00022729"/>
    </source>
</evidence>
<keyword evidence="1 3" id="KW-0732">Signal</keyword>
<evidence type="ECO:0000256" key="3">
    <source>
        <dbReference type="SAM" id="SignalP"/>
    </source>
</evidence>
<feature type="domain" description="Outer membrane protein beta-barrel" evidence="4">
    <location>
        <begin position="9"/>
        <end position="133"/>
    </location>
</feature>
<dbReference type="InterPro" id="IPR027385">
    <property type="entry name" value="Beta-barrel_OMP"/>
</dbReference>
<dbReference type="AlphaFoldDB" id="A0A2W2ACB3"/>
<evidence type="ECO:0000313" key="6">
    <source>
        <dbReference type="Proteomes" id="UP000248745"/>
    </source>
</evidence>
<protein>
    <recommendedName>
        <fullName evidence="4">Outer membrane protein beta-barrel domain-containing protein</fullName>
    </recommendedName>
</protein>
<dbReference type="SUPFAM" id="SSF56925">
    <property type="entry name" value="OMPA-like"/>
    <property type="match status" value="1"/>
</dbReference>
<sequence>MKKFILTILAAAGTILAAEAQPGSILVFGNVGVQSVKNDDKSNTMNWNVTPGVGYQFTNHWTVGLSGGYGSKANKPDGGKWSGTKDWQIGAFGRYTQSLGSIFSVYGQLDAGYQNEHASADGKTVENSNLNGFYAQLTPAIAINVYKTLALNFNVGGLGYNSMKSEVSGSNPTNTFKLNFGQSLSIGLSKNFGGHHAHGHHEPMDETRKMDTSDDDSSSKKKKHSSDDDE</sequence>
<evidence type="ECO:0000259" key="4">
    <source>
        <dbReference type="Pfam" id="PF13505"/>
    </source>
</evidence>
<name>A0A2W2ACB3_9BACT</name>
<dbReference type="Gene3D" id="2.40.160.20">
    <property type="match status" value="1"/>
</dbReference>
<feature type="signal peptide" evidence="3">
    <location>
        <begin position="1"/>
        <end position="20"/>
    </location>
</feature>
<accession>A0A2W2ACB3</accession>
<dbReference type="InterPro" id="IPR011250">
    <property type="entry name" value="OMP/PagP_B-barrel"/>
</dbReference>
<organism evidence="5 6">
    <name type="scientific">Taibaiella soli</name>
    <dbReference type="NCBI Taxonomy" id="1649169"/>
    <lineage>
        <taxon>Bacteria</taxon>
        <taxon>Pseudomonadati</taxon>
        <taxon>Bacteroidota</taxon>
        <taxon>Chitinophagia</taxon>
        <taxon>Chitinophagales</taxon>
        <taxon>Chitinophagaceae</taxon>
        <taxon>Taibaiella</taxon>
    </lineage>
</organism>
<feature type="region of interest" description="Disordered" evidence="2">
    <location>
        <begin position="191"/>
        <end position="230"/>
    </location>
</feature>
<evidence type="ECO:0000256" key="2">
    <source>
        <dbReference type="SAM" id="MobiDB-lite"/>
    </source>
</evidence>
<dbReference type="OrthoDB" id="952167at2"/>
<gene>
    <name evidence="5" type="ORF">DN068_11000</name>
</gene>
<dbReference type="EMBL" id="QKTW01000016">
    <property type="protein sequence ID" value="PZF72931.1"/>
    <property type="molecule type" value="Genomic_DNA"/>
</dbReference>
<reference evidence="5 6" key="1">
    <citation type="submission" date="2018-06" db="EMBL/GenBank/DDBJ databases">
        <title>Mucibacter soli gen. nov., sp. nov., a new member of the family Chitinophagaceae producing mucin.</title>
        <authorList>
            <person name="Kim M.-K."/>
            <person name="Park S."/>
            <person name="Kim T.-S."/>
            <person name="Joung Y."/>
            <person name="Han J.-H."/>
            <person name="Kim S.B."/>
        </authorList>
    </citation>
    <scope>NUCLEOTIDE SEQUENCE [LARGE SCALE GENOMIC DNA]</scope>
    <source>
        <strain evidence="5 6">R1-15</strain>
    </source>
</reference>
<keyword evidence="6" id="KW-1185">Reference proteome</keyword>
<proteinExistence type="predicted"/>
<dbReference type="Pfam" id="PF13505">
    <property type="entry name" value="OMP_b-brl"/>
    <property type="match status" value="1"/>
</dbReference>
<dbReference type="Proteomes" id="UP000248745">
    <property type="component" value="Unassembled WGS sequence"/>
</dbReference>